<evidence type="ECO:0000313" key="3">
    <source>
        <dbReference type="Proteomes" id="UP001066276"/>
    </source>
</evidence>
<comment type="caution">
    <text evidence="2">The sequence shown here is derived from an EMBL/GenBank/DDBJ whole genome shotgun (WGS) entry which is preliminary data.</text>
</comment>
<evidence type="ECO:0000256" key="1">
    <source>
        <dbReference type="SAM" id="MobiDB-lite"/>
    </source>
</evidence>
<proteinExistence type="predicted"/>
<reference evidence="2" key="1">
    <citation type="journal article" date="2022" name="bioRxiv">
        <title>Sequencing and chromosome-scale assembly of the giantPleurodeles waltlgenome.</title>
        <authorList>
            <person name="Brown T."/>
            <person name="Elewa A."/>
            <person name="Iarovenko S."/>
            <person name="Subramanian E."/>
            <person name="Araus A.J."/>
            <person name="Petzold A."/>
            <person name="Susuki M."/>
            <person name="Suzuki K.-i.T."/>
            <person name="Hayashi T."/>
            <person name="Toyoda A."/>
            <person name="Oliveira C."/>
            <person name="Osipova E."/>
            <person name="Leigh N.D."/>
            <person name="Simon A."/>
            <person name="Yun M.H."/>
        </authorList>
    </citation>
    <scope>NUCLEOTIDE SEQUENCE</scope>
    <source>
        <strain evidence="2">20211129_DDA</strain>
        <tissue evidence="2">Liver</tissue>
    </source>
</reference>
<dbReference type="AlphaFoldDB" id="A0AAV7P5E8"/>
<evidence type="ECO:0000313" key="2">
    <source>
        <dbReference type="EMBL" id="KAJ1123501.1"/>
    </source>
</evidence>
<keyword evidence="3" id="KW-1185">Reference proteome</keyword>
<protein>
    <submittedName>
        <fullName evidence="2">Uncharacterized protein</fullName>
    </submittedName>
</protein>
<name>A0AAV7P5E8_PLEWA</name>
<accession>A0AAV7P5E8</accession>
<sequence length="174" mass="18825">MCAPRFSGAEPGWRAAEAVWWRRAALELRRARKGVARIPLWGNSGSGGRNSGSGVAAAEKIQQGAQLKETAVKEPRRNTVRQCRGEGDCPSPTLLLTRVEGLDQWPRDNLVGTAEEKGDKRGSAKKKNPNLGKEVGLWNKAAAAQLSPAWRPLGLEYSAHLTRVFLGGGYGWGP</sequence>
<organism evidence="2 3">
    <name type="scientific">Pleurodeles waltl</name>
    <name type="common">Iberian ribbed newt</name>
    <dbReference type="NCBI Taxonomy" id="8319"/>
    <lineage>
        <taxon>Eukaryota</taxon>
        <taxon>Metazoa</taxon>
        <taxon>Chordata</taxon>
        <taxon>Craniata</taxon>
        <taxon>Vertebrata</taxon>
        <taxon>Euteleostomi</taxon>
        <taxon>Amphibia</taxon>
        <taxon>Batrachia</taxon>
        <taxon>Caudata</taxon>
        <taxon>Salamandroidea</taxon>
        <taxon>Salamandridae</taxon>
        <taxon>Pleurodelinae</taxon>
        <taxon>Pleurodeles</taxon>
    </lineage>
</organism>
<feature type="region of interest" description="Disordered" evidence="1">
    <location>
        <begin position="111"/>
        <end position="131"/>
    </location>
</feature>
<gene>
    <name evidence="2" type="ORF">NDU88_001970</name>
</gene>
<dbReference type="Proteomes" id="UP001066276">
    <property type="component" value="Chromosome 7"/>
</dbReference>
<dbReference type="EMBL" id="JANPWB010000011">
    <property type="protein sequence ID" value="KAJ1123501.1"/>
    <property type="molecule type" value="Genomic_DNA"/>
</dbReference>